<organism evidence="1 2">
    <name type="scientific">Ensete ventricosum</name>
    <name type="common">Abyssinian banana</name>
    <name type="synonym">Musa ensete</name>
    <dbReference type="NCBI Taxonomy" id="4639"/>
    <lineage>
        <taxon>Eukaryota</taxon>
        <taxon>Viridiplantae</taxon>
        <taxon>Streptophyta</taxon>
        <taxon>Embryophyta</taxon>
        <taxon>Tracheophyta</taxon>
        <taxon>Spermatophyta</taxon>
        <taxon>Magnoliopsida</taxon>
        <taxon>Liliopsida</taxon>
        <taxon>Zingiberales</taxon>
        <taxon>Musaceae</taxon>
        <taxon>Ensete</taxon>
    </lineage>
</organism>
<evidence type="ECO:0000313" key="1">
    <source>
        <dbReference type="EMBL" id="RRT52398.1"/>
    </source>
</evidence>
<comment type="caution">
    <text evidence="1">The sequence shown here is derived from an EMBL/GenBank/DDBJ whole genome shotgun (WGS) entry which is preliminary data.</text>
</comment>
<dbReference type="AlphaFoldDB" id="A0A426YKZ0"/>
<dbReference type="EMBL" id="AMZH03011687">
    <property type="protein sequence ID" value="RRT52398.1"/>
    <property type="molecule type" value="Genomic_DNA"/>
</dbReference>
<protein>
    <submittedName>
        <fullName evidence="1">Uncharacterized protein</fullName>
    </submittedName>
</protein>
<gene>
    <name evidence="1" type="ORF">B296_00035100</name>
</gene>
<proteinExistence type="predicted"/>
<name>A0A426YKZ0_ENSVE</name>
<accession>A0A426YKZ0</accession>
<evidence type="ECO:0000313" key="2">
    <source>
        <dbReference type="Proteomes" id="UP000287651"/>
    </source>
</evidence>
<reference evidence="1 2" key="1">
    <citation type="journal article" date="2014" name="Agronomy (Basel)">
        <title>A Draft Genome Sequence for Ensete ventricosum, the Drought-Tolerant Tree Against Hunger.</title>
        <authorList>
            <person name="Harrison J."/>
            <person name="Moore K.A."/>
            <person name="Paszkiewicz K."/>
            <person name="Jones T."/>
            <person name="Grant M."/>
            <person name="Ambacheew D."/>
            <person name="Muzemil S."/>
            <person name="Studholme D.J."/>
        </authorList>
    </citation>
    <scope>NUCLEOTIDE SEQUENCE [LARGE SCALE GENOMIC DNA]</scope>
</reference>
<dbReference type="Proteomes" id="UP000287651">
    <property type="component" value="Unassembled WGS sequence"/>
</dbReference>
<sequence>MNDTINIFDLGSSPTVTRRVVVPTRAIESPVNPVNVDVTGMRLPTLATTFVGRCLLVWDILVEVSLLNKVLNLIFQVVTLLCVKFVIPTKAIISSLVASSGLCIGLGGRRSPLSRI</sequence>